<keyword evidence="1" id="KW-0472">Membrane</keyword>
<reference evidence="2" key="1">
    <citation type="submission" date="2019-11" db="EMBL/GenBank/DDBJ databases">
        <title>The nuclear and mitochondrial genomes of Frieseomelitta varia - a highly eusocial stingless bee (Meliponini) with a permanently sterile worker caste.</title>
        <authorList>
            <person name="Freitas F.C.P."/>
            <person name="Lourenco A.P."/>
            <person name="Nunes F.M.F."/>
            <person name="Paschoal A.R."/>
            <person name="Abreu F.C.P."/>
            <person name="Barbin F.O."/>
            <person name="Bataglia L."/>
            <person name="Cardoso-Junior C.A.M."/>
            <person name="Cervoni M.S."/>
            <person name="Silva S.R."/>
            <person name="Dalarmi F."/>
            <person name="Del Lama M.A."/>
            <person name="Depintor T.S."/>
            <person name="Ferreira K.M."/>
            <person name="Goria P.S."/>
            <person name="Jaskot M.C."/>
            <person name="Lago D.C."/>
            <person name="Luna-Lucena D."/>
            <person name="Moda L.M."/>
            <person name="Nascimento L."/>
            <person name="Pedrino M."/>
            <person name="Rabico F.O."/>
            <person name="Sanches F.C."/>
            <person name="Santos D.E."/>
            <person name="Santos C.G."/>
            <person name="Vieira J."/>
            <person name="Lopes T.F."/>
            <person name="Barchuk A.R."/>
            <person name="Hartfelder K."/>
            <person name="Simoes Z.L.P."/>
            <person name="Bitondi M.M.G."/>
            <person name="Pinheiro D.G."/>
        </authorList>
    </citation>
    <scope>NUCLEOTIDE SEQUENCE</scope>
    <source>
        <strain evidence="2">USP_RPSP 00005682</strain>
        <tissue evidence="2">Whole individual</tissue>
    </source>
</reference>
<protein>
    <submittedName>
        <fullName evidence="2">Uncharacterized protein</fullName>
    </submittedName>
</protein>
<comment type="caution">
    <text evidence="2">The sequence shown here is derived from an EMBL/GenBank/DDBJ whole genome shotgun (WGS) entry which is preliminary data.</text>
</comment>
<keyword evidence="1" id="KW-1133">Transmembrane helix</keyword>
<keyword evidence="1" id="KW-0812">Transmembrane</keyword>
<keyword evidence="3" id="KW-1185">Reference proteome</keyword>
<dbReference type="AlphaFoldDB" id="A0A833WAQ0"/>
<gene>
    <name evidence="2" type="ORF">E2986_11603</name>
</gene>
<organism evidence="2 3">
    <name type="scientific">Frieseomelitta varia</name>
    <dbReference type="NCBI Taxonomy" id="561572"/>
    <lineage>
        <taxon>Eukaryota</taxon>
        <taxon>Metazoa</taxon>
        <taxon>Ecdysozoa</taxon>
        <taxon>Arthropoda</taxon>
        <taxon>Hexapoda</taxon>
        <taxon>Insecta</taxon>
        <taxon>Pterygota</taxon>
        <taxon>Neoptera</taxon>
        <taxon>Endopterygota</taxon>
        <taxon>Hymenoptera</taxon>
        <taxon>Apocrita</taxon>
        <taxon>Aculeata</taxon>
        <taxon>Apoidea</taxon>
        <taxon>Anthophila</taxon>
        <taxon>Apidae</taxon>
        <taxon>Frieseomelitta</taxon>
    </lineage>
</organism>
<sequence>MPTWISLWISSMFFNLLSRIYSLKVLKLSDYGKARELMLVIDRAWNLVLIITVCHMTANQANRVGQLIFTPYSTVSMKHILSSDNIFSDSDINDGSLKK</sequence>
<name>A0A833WAQ0_9HYME</name>
<evidence type="ECO:0000313" key="3">
    <source>
        <dbReference type="Proteomes" id="UP000655588"/>
    </source>
</evidence>
<feature type="transmembrane region" description="Helical" evidence="1">
    <location>
        <begin position="6"/>
        <end position="26"/>
    </location>
</feature>
<dbReference type="EMBL" id="WNWW01000062">
    <property type="protein sequence ID" value="KAF3430392.1"/>
    <property type="molecule type" value="Genomic_DNA"/>
</dbReference>
<evidence type="ECO:0000256" key="1">
    <source>
        <dbReference type="SAM" id="Phobius"/>
    </source>
</evidence>
<evidence type="ECO:0000313" key="2">
    <source>
        <dbReference type="EMBL" id="KAF3430392.1"/>
    </source>
</evidence>
<dbReference type="Proteomes" id="UP000655588">
    <property type="component" value="Unassembled WGS sequence"/>
</dbReference>
<accession>A0A833WAQ0</accession>
<proteinExistence type="predicted"/>